<keyword evidence="4" id="KW-1185">Reference proteome</keyword>
<reference evidence="2" key="1">
    <citation type="submission" date="2016-11" db="EMBL/GenBank/DDBJ databases">
        <authorList>
            <person name="Jaros S."/>
            <person name="Januszkiewicz K."/>
            <person name="Wedrychowicz H."/>
        </authorList>
    </citation>
    <scope>NUCLEOTIDE SEQUENCE [LARGE SCALE GENOMIC DNA]</scope>
    <source>
        <strain evidence="2">DSM 19729</strain>
    </source>
</reference>
<evidence type="ECO:0000313" key="3">
    <source>
        <dbReference type="Proteomes" id="UP000184384"/>
    </source>
</evidence>
<evidence type="ECO:0000313" key="1">
    <source>
        <dbReference type="EMBL" id="PRZ27982.1"/>
    </source>
</evidence>
<reference evidence="1 4" key="3">
    <citation type="submission" date="2018-03" db="EMBL/GenBank/DDBJ databases">
        <title>Genomic Encyclopedia of Archaeal and Bacterial Type Strains, Phase II (KMG-II): from individual species to whole genera.</title>
        <authorList>
            <person name="Goeker M."/>
        </authorList>
    </citation>
    <scope>NUCLEOTIDE SEQUENCE [LARGE SCALE GENOMIC DNA]</scope>
    <source>
        <strain evidence="1 4">DSM 17797</strain>
    </source>
</reference>
<evidence type="ECO:0000313" key="4">
    <source>
        <dbReference type="Proteomes" id="UP000237771"/>
    </source>
</evidence>
<name>A0A1M5IJ52_9FLAO</name>
<proteinExistence type="predicted"/>
<gene>
    <name evidence="1" type="ORF">BC624_101267</name>
    <name evidence="2" type="ORF">SAMN05443373_101267</name>
</gene>
<organism evidence="2 3">
    <name type="scientific">Flavobacterium granuli</name>
    <dbReference type="NCBI Taxonomy" id="280093"/>
    <lineage>
        <taxon>Bacteria</taxon>
        <taxon>Pseudomonadati</taxon>
        <taxon>Bacteroidota</taxon>
        <taxon>Flavobacteriia</taxon>
        <taxon>Flavobacteriales</taxon>
        <taxon>Flavobacteriaceae</taxon>
        <taxon>Flavobacterium</taxon>
    </lineage>
</organism>
<reference evidence="3" key="2">
    <citation type="submission" date="2016-11" db="EMBL/GenBank/DDBJ databases">
        <authorList>
            <person name="Varghese N."/>
            <person name="Submissions S."/>
        </authorList>
    </citation>
    <scope>NUCLEOTIDE SEQUENCE [LARGE SCALE GENOMIC DNA]</scope>
    <source>
        <strain evidence="3">DSM 19729</strain>
    </source>
</reference>
<dbReference type="AlphaFoldDB" id="A0A1M5IJ52"/>
<dbReference type="Proteomes" id="UP000237771">
    <property type="component" value="Unassembled WGS sequence"/>
</dbReference>
<sequence>MKNKLDILNVSLFFCKFAIDLQGIWLKMNAMSTITKSLPIVFMNLVNYS</sequence>
<evidence type="ECO:0000313" key="2">
    <source>
        <dbReference type="EMBL" id="SHG28079.1"/>
    </source>
</evidence>
<protein>
    <submittedName>
        <fullName evidence="2">Uncharacterized protein</fullName>
    </submittedName>
</protein>
<accession>A0A1M5IJ52</accession>
<dbReference type="RefSeq" id="WP_170066872.1">
    <property type="nucleotide sequence ID" value="NZ_PVUB01000001.1"/>
</dbReference>
<dbReference type="Proteomes" id="UP000184384">
    <property type="component" value="Unassembled WGS sequence"/>
</dbReference>
<dbReference type="EMBL" id="PVUB01000001">
    <property type="protein sequence ID" value="PRZ27982.1"/>
    <property type="molecule type" value="Genomic_DNA"/>
</dbReference>
<dbReference type="EMBL" id="FQWO01000001">
    <property type="protein sequence ID" value="SHG28079.1"/>
    <property type="molecule type" value="Genomic_DNA"/>
</dbReference>